<evidence type="ECO:0000256" key="3">
    <source>
        <dbReference type="ARBA" id="ARBA00022833"/>
    </source>
</evidence>
<dbReference type="VEuPathDB" id="FungiDB:RhiirFUN_005270"/>
<proteinExistence type="predicted"/>
<dbReference type="EMBL" id="LLXJ01002046">
    <property type="protein sequence ID" value="PKB99879.1"/>
    <property type="molecule type" value="Genomic_DNA"/>
</dbReference>
<dbReference type="InterPro" id="IPR012337">
    <property type="entry name" value="RNaseH-like_sf"/>
</dbReference>
<keyword evidence="2 4" id="KW-0863">Zinc-finger</keyword>
<keyword evidence="1" id="KW-0479">Metal-binding</keyword>
<protein>
    <recommendedName>
        <fullName evidence="5">BED-type domain-containing protein</fullName>
    </recommendedName>
</protein>
<dbReference type="PROSITE" id="PS50808">
    <property type="entry name" value="ZF_BED"/>
    <property type="match status" value="1"/>
</dbReference>
<comment type="caution">
    <text evidence="6">The sequence shown here is derived from an EMBL/GenBank/DDBJ whole genome shotgun (WGS) entry which is preliminary data.</text>
</comment>
<evidence type="ECO:0000259" key="5">
    <source>
        <dbReference type="PROSITE" id="PS50808"/>
    </source>
</evidence>
<dbReference type="SUPFAM" id="SSF53098">
    <property type="entry name" value="Ribonuclease H-like"/>
    <property type="match status" value="1"/>
</dbReference>
<feature type="domain" description="BED-type" evidence="5">
    <location>
        <begin position="8"/>
        <end position="62"/>
    </location>
</feature>
<dbReference type="VEuPathDB" id="FungiDB:RhiirA1_392219"/>
<dbReference type="GO" id="GO:0008270">
    <property type="term" value="F:zinc ion binding"/>
    <property type="evidence" value="ECO:0007669"/>
    <property type="project" value="UniProtKB-KW"/>
</dbReference>
<dbReference type="VEuPathDB" id="FungiDB:FUN_018489"/>
<sequence>MSSSRAGRKLDVVWDYFDKEPLKSPGHFSAKCKFCNKSWKRAYVNILQMHLANNCLECPAEVKSYYLGFLTALSDDEMDVDTLSTGSRGSIGSKRLIVGQQGIEDFYERKMLNNEIAVVNNKVTKELKNANNLTLDSHHTGNFLAAEIQTIIGSIGAEKFKAIVTDNGANVLTESENEIQNKTVKKYLKKRDFFEDIFALSQILLPVKNAIIIVESDNINLADVFIQLIRLAYKIKHINITRLNGFKQHAITSFNRRLEEFDLDLYLLAYFLHPGYRAEGIQTGHYKPILNMAGKIWKNLGNDKDSLEKLYLKMNHYKLKQLALLIFDITPHSASCERTFSALGWIYGKRRLRLSTTKVEGMAKIRSYYMSEINELKYMSKQYNKEELKIMVEEAMVSYDENEEEDKNEEDDSTEINNNEIIVPNNEVYVLIENFINLEEVPFKLHPDDIDESDESSKNEIEERPEEHFGIISAFQYNFGILEFRLLKIFRISDSAFRISAIISDSGPSLAVVSPLLN</sequence>
<accession>A0A2N0NZ68</accession>
<evidence type="ECO:0000256" key="4">
    <source>
        <dbReference type="PROSITE-ProRule" id="PRU00027"/>
    </source>
</evidence>
<dbReference type="Proteomes" id="UP000232722">
    <property type="component" value="Unassembled WGS sequence"/>
</dbReference>
<name>A0A2N0NZ68_9GLOM</name>
<keyword evidence="3" id="KW-0862">Zinc</keyword>
<dbReference type="AlphaFoldDB" id="A0A2N0NZ68"/>
<evidence type="ECO:0000256" key="1">
    <source>
        <dbReference type="ARBA" id="ARBA00022723"/>
    </source>
</evidence>
<dbReference type="GO" id="GO:0003677">
    <property type="term" value="F:DNA binding"/>
    <property type="evidence" value="ECO:0007669"/>
    <property type="project" value="InterPro"/>
</dbReference>
<evidence type="ECO:0000313" key="7">
    <source>
        <dbReference type="Proteomes" id="UP000232722"/>
    </source>
</evidence>
<evidence type="ECO:0000256" key="2">
    <source>
        <dbReference type="ARBA" id="ARBA00022771"/>
    </source>
</evidence>
<reference evidence="6 7" key="2">
    <citation type="submission" date="2017-09" db="EMBL/GenBank/DDBJ databases">
        <title>Extensive intraspecific genome diversity in a model arbuscular mycorrhizal fungus.</title>
        <authorList>
            <person name="Chen E.C."/>
            <person name="Morin E."/>
            <person name="Beaudet D."/>
            <person name="Noel J."/>
            <person name="Ndikumana S."/>
            <person name="Charron P."/>
            <person name="St-Onge C."/>
            <person name="Giorgi J."/>
            <person name="Grigoriev I.V."/>
            <person name="Roux C."/>
            <person name="Martin F.M."/>
            <person name="Corradi N."/>
        </authorList>
    </citation>
    <scope>NUCLEOTIDE SEQUENCE [LARGE SCALE GENOMIC DNA]</scope>
    <source>
        <strain evidence="6 7">A5</strain>
    </source>
</reference>
<organism evidence="6 7">
    <name type="scientific">Rhizophagus irregularis</name>
    <dbReference type="NCBI Taxonomy" id="588596"/>
    <lineage>
        <taxon>Eukaryota</taxon>
        <taxon>Fungi</taxon>
        <taxon>Fungi incertae sedis</taxon>
        <taxon>Mucoromycota</taxon>
        <taxon>Glomeromycotina</taxon>
        <taxon>Glomeromycetes</taxon>
        <taxon>Glomerales</taxon>
        <taxon>Glomeraceae</taxon>
        <taxon>Rhizophagus</taxon>
    </lineage>
</organism>
<evidence type="ECO:0000313" key="6">
    <source>
        <dbReference type="EMBL" id="PKB99879.1"/>
    </source>
</evidence>
<dbReference type="InterPro" id="IPR003656">
    <property type="entry name" value="Znf_BED"/>
</dbReference>
<gene>
    <name evidence="6" type="ORF">RhiirA5_382851</name>
</gene>
<reference evidence="6 7" key="1">
    <citation type="submission" date="2016-04" db="EMBL/GenBank/DDBJ databases">
        <title>Genome analyses suggest a sexual origin of heterokaryosis in a supposedly ancient asexual fungus.</title>
        <authorList>
            <person name="Ropars J."/>
            <person name="Sedzielewska K."/>
            <person name="Noel J."/>
            <person name="Charron P."/>
            <person name="Farinelli L."/>
            <person name="Marton T."/>
            <person name="Kruger M."/>
            <person name="Pelin A."/>
            <person name="Brachmann A."/>
            <person name="Corradi N."/>
        </authorList>
    </citation>
    <scope>NUCLEOTIDE SEQUENCE [LARGE SCALE GENOMIC DNA]</scope>
    <source>
        <strain evidence="6 7">A5</strain>
    </source>
</reference>